<keyword evidence="2" id="KW-0808">Transferase</keyword>
<dbReference type="Pfam" id="PF00179">
    <property type="entry name" value="UQ_con"/>
    <property type="match status" value="1"/>
</dbReference>
<keyword evidence="5 7" id="KW-0067">ATP-binding</keyword>
<feature type="active site" description="Glycyl thioester intermediate" evidence="6">
    <location>
        <position position="87"/>
    </location>
</feature>
<keyword evidence="10" id="KW-1185">Reference proteome</keyword>
<evidence type="ECO:0000256" key="6">
    <source>
        <dbReference type="PROSITE-ProRule" id="PRU10133"/>
    </source>
</evidence>
<reference evidence="9" key="1">
    <citation type="submission" date="2020-05" db="EMBL/GenBank/DDBJ databases">
        <title>Phylogenomic resolution of chytrid fungi.</title>
        <authorList>
            <person name="Stajich J.E."/>
            <person name="Amses K."/>
            <person name="Simmons R."/>
            <person name="Seto K."/>
            <person name="Myers J."/>
            <person name="Bonds A."/>
            <person name="Quandt C.A."/>
            <person name="Barry K."/>
            <person name="Liu P."/>
            <person name="Grigoriev I."/>
            <person name="Longcore J.E."/>
            <person name="James T.Y."/>
        </authorList>
    </citation>
    <scope>NUCLEOTIDE SEQUENCE</scope>
    <source>
        <strain evidence="9">JEL0513</strain>
    </source>
</reference>
<dbReference type="Gene3D" id="3.10.110.10">
    <property type="entry name" value="Ubiquitin Conjugating Enzyme"/>
    <property type="match status" value="1"/>
</dbReference>
<keyword evidence="3 7" id="KW-0547">Nucleotide-binding</keyword>
<comment type="caution">
    <text evidence="9">The sequence shown here is derived from an EMBL/GenBank/DDBJ whole genome shotgun (WGS) entry which is preliminary data.</text>
</comment>
<feature type="domain" description="UBC core" evidence="8">
    <location>
        <begin position="3"/>
        <end position="149"/>
    </location>
</feature>
<organism evidence="9 10">
    <name type="scientific">Physocladia obscura</name>
    <dbReference type="NCBI Taxonomy" id="109957"/>
    <lineage>
        <taxon>Eukaryota</taxon>
        <taxon>Fungi</taxon>
        <taxon>Fungi incertae sedis</taxon>
        <taxon>Chytridiomycota</taxon>
        <taxon>Chytridiomycota incertae sedis</taxon>
        <taxon>Chytridiomycetes</taxon>
        <taxon>Chytridiales</taxon>
        <taxon>Chytriomycetaceae</taxon>
        <taxon>Physocladia</taxon>
    </lineage>
</organism>
<dbReference type="GO" id="GO:0061631">
    <property type="term" value="F:ubiquitin conjugating enzyme activity"/>
    <property type="evidence" value="ECO:0007669"/>
    <property type="project" value="UniProtKB-EC"/>
</dbReference>
<dbReference type="PANTHER" id="PTHR24067">
    <property type="entry name" value="UBIQUITIN-CONJUGATING ENZYME E2"/>
    <property type="match status" value="1"/>
</dbReference>
<dbReference type="CDD" id="cd23804">
    <property type="entry name" value="UBCc_UBE2S"/>
    <property type="match status" value="1"/>
</dbReference>
<dbReference type="InterPro" id="IPR000608">
    <property type="entry name" value="UBC"/>
</dbReference>
<evidence type="ECO:0000259" key="8">
    <source>
        <dbReference type="PROSITE" id="PS50127"/>
    </source>
</evidence>
<dbReference type="InterPro" id="IPR050113">
    <property type="entry name" value="Ub_conjugating_enzyme"/>
</dbReference>
<dbReference type="EC" id="2.3.2.23" evidence="1"/>
<dbReference type="SUPFAM" id="SSF54495">
    <property type="entry name" value="UBC-like"/>
    <property type="match status" value="1"/>
</dbReference>
<dbReference type="FunFam" id="3.10.110.10:FF:000031">
    <property type="entry name" value="Ubiquitin-conjugating enzyme E2 22"/>
    <property type="match status" value="1"/>
</dbReference>
<evidence type="ECO:0000256" key="1">
    <source>
        <dbReference type="ARBA" id="ARBA00012486"/>
    </source>
</evidence>
<dbReference type="Proteomes" id="UP001211907">
    <property type="component" value="Unassembled WGS sequence"/>
</dbReference>
<accession>A0AAD5XJ79</accession>
<evidence type="ECO:0000313" key="10">
    <source>
        <dbReference type="Proteomes" id="UP001211907"/>
    </source>
</evidence>
<dbReference type="SMART" id="SM00212">
    <property type="entry name" value="UBCc"/>
    <property type="match status" value="1"/>
</dbReference>
<protein>
    <recommendedName>
        <fullName evidence="1">E2 ubiquitin-conjugating enzyme</fullName>
        <ecNumber evidence="1">2.3.2.23</ecNumber>
    </recommendedName>
</protein>
<evidence type="ECO:0000256" key="3">
    <source>
        <dbReference type="ARBA" id="ARBA00022741"/>
    </source>
</evidence>
<dbReference type="GO" id="GO:0005524">
    <property type="term" value="F:ATP binding"/>
    <property type="evidence" value="ECO:0007669"/>
    <property type="project" value="UniProtKB-UniRule"/>
</dbReference>
<evidence type="ECO:0000256" key="2">
    <source>
        <dbReference type="ARBA" id="ARBA00022679"/>
    </source>
</evidence>
<dbReference type="InterPro" id="IPR023313">
    <property type="entry name" value="UBQ-conjugating_AS"/>
</dbReference>
<proteinExistence type="inferred from homology"/>
<evidence type="ECO:0000256" key="4">
    <source>
        <dbReference type="ARBA" id="ARBA00022786"/>
    </source>
</evidence>
<dbReference type="EMBL" id="JADGJH010000499">
    <property type="protein sequence ID" value="KAJ3127673.1"/>
    <property type="molecule type" value="Genomic_DNA"/>
</dbReference>
<sequence length="288" mass="31025">MSKAIKAVMRELIHLNTNPPAQDIRLIETPDVLDIQAWMLGPEGTPYAGGCFKVRLVPGQDFPASSPKGYFETKIFHPNVSKTGEICINTLKKDWNPNLGIAHVLLTIRCLLIAPNPESALNDDAGKLLLEDYTAFAKHAALITGIHAKPPSHPHHPFPDAPIVHSALNTNNYEIPALLSSEMANVKGRKSGHLYYSLNSKVDGSGNNTAVSVGNNSIEAVGSASKRRAVSGANDLEKRAISIFPSVAADSDFEYFGTHLLENKISKSLATAAAGGSYARVKKNLKRL</sequence>
<dbReference type="InterPro" id="IPR016135">
    <property type="entry name" value="UBQ-conjugating_enzyme/RWD"/>
</dbReference>
<name>A0AAD5XJ79_9FUNG</name>
<evidence type="ECO:0000256" key="5">
    <source>
        <dbReference type="ARBA" id="ARBA00022840"/>
    </source>
</evidence>
<evidence type="ECO:0000256" key="7">
    <source>
        <dbReference type="RuleBase" id="RU362109"/>
    </source>
</evidence>
<keyword evidence="4 7" id="KW-0833">Ubl conjugation pathway</keyword>
<dbReference type="PROSITE" id="PS50127">
    <property type="entry name" value="UBC_2"/>
    <property type="match status" value="1"/>
</dbReference>
<gene>
    <name evidence="9" type="primary">UBE2S</name>
    <name evidence="9" type="ORF">HK100_009609</name>
</gene>
<dbReference type="PROSITE" id="PS00183">
    <property type="entry name" value="UBC_1"/>
    <property type="match status" value="1"/>
</dbReference>
<dbReference type="AlphaFoldDB" id="A0AAD5XJ79"/>
<evidence type="ECO:0000313" key="9">
    <source>
        <dbReference type="EMBL" id="KAJ3127673.1"/>
    </source>
</evidence>
<comment type="similarity">
    <text evidence="7">Belongs to the ubiquitin-conjugating enzyme family.</text>
</comment>